<evidence type="ECO:0000313" key="5">
    <source>
        <dbReference type="Proteomes" id="UP000075424"/>
    </source>
</evidence>
<evidence type="ECO:0000256" key="2">
    <source>
        <dbReference type="SAM" id="SignalP"/>
    </source>
</evidence>
<keyword evidence="2" id="KW-0732">Signal</keyword>
<feature type="chain" id="PRO_5038522887" evidence="2">
    <location>
        <begin position="30"/>
        <end position="197"/>
    </location>
</feature>
<evidence type="ECO:0000313" key="6">
    <source>
        <dbReference type="Proteomes" id="UP000773850"/>
    </source>
</evidence>
<feature type="coiled-coil region" evidence="1">
    <location>
        <begin position="70"/>
        <end position="164"/>
    </location>
</feature>
<name>A0A150ML78_GEOSE</name>
<dbReference type="EMBL" id="LQYV01000087">
    <property type="protein sequence ID" value="KYD25247.1"/>
    <property type="molecule type" value="Genomic_DNA"/>
</dbReference>
<proteinExistence type="predicted"/>
<dbReference type="EMBL" id="LUCS01000028">
    <property type="protein sequence ID" value="KAF6510773.1"/>
    <property type="molecule type" value="Genomic_DNA"/>
</dbReference>
<evidence type="ECO:0000313" key="4">
    <source>
        <dbReference type="EMBL" id="KYD25247.1"/>
    </source>
</evidence>
<dbReference type="AlphaFoldDB" id="A0A150ML78"/>
<sequence length="197" mass="23620">MKGKGVNIVRNVWIAFFASLMLAMPSWVAAGSYKGEAADVHLPVGHMWEHDRLDEQKWMEMVQTYTPEQADEWKKVLDERNALRQQLNDENVKQAIKEKCKKMKKEREAAFDRLIDQLANKKITKEQFKQELKQLHKMKRWMTKEEKQQLHQLHEQTRQAMENNDQEAMKKLLPQWLEHMKKKNERLAKWLQEVKQG</sequence>
<reference evidence="4 5" key="1">
    <citation type="submission" date="2016-01" db="EMBL/GenBank/DDBJ databases">
        <title>Draft Genome Sequences of Seven Thermophilic Sporeformers Isolated from Foods.</title>
        <authorList>
            <person name="Berendsen E.M."/>
            <person name="Wells-Bennik M.H."/>
            <person name="Krawcyk A.O."/>
            <person name="De Jong A."/>
            <person name="Holsappel S."/>
            <person name="Eijlander R.T."/>
            <person name="Kuipers O.P."/>
        </authorList>
    </citation>
    <scope>NUCLEOTIDE SEQUENCE [LARGE SCALE GENOMIC DNA]</scope>
    <source>
        <strain evidence="4 5">B4109</strain>
    </source>
</reference>
<feature type="signal peptide" evidence="2">
    <location>
        <begin position="1"/>
        <end position="29"/>
    </location>
</feature>
<comment type="caution">
    <text evidence="4">The sequence shown here is derived from an EMBL/GenBank/DDBJ whole genome shotgun (WGS) entry which is preliminary data.</text>
</comment>
<dbReference type="PATRIC" id="fig|1422.18.peg.274"/>
<keyword evidence="1" id="KW-0175">Coiled coil</keyword>
<dbReference type="Proteomes" id="UP000773850">
    <property type="component" value="Unassembled WGS sequence"/>
</dbReference>
<organism evidence="4 5">
    <name type="scientific">Geobacillus stearothermophilus</name>
    <name type="common">Bacillus stearothermophilus</name>
    <dbReference type="NCBI Taxonomy" id="1422"/>
    <lineage>
        <taxon>Bacteria</taxon>
        <taxon>Bacillati</taxon>
        <taxon>Bacillota</taxon>
        <taxon>Bacilli</taxon>
        <taxon>Bacillales</taxon>
        <taxon>Anoxybacillaceae</taxon>
        <taxon>Geobacillus</taxon>
    </lineage>
</organism>
<gene>
    <name evidence="4" type="ORF">B4109_0383</name>
    <name evidence="3" type="ORF">GS8_2930</name>
</gene>
<protein>
    <submittedName>
        <fullName evidence="4">Uncharacterized protein</fullName>
    </submittedName>
</protein>
<accession>A0A150ML78</accession>
<evidence type="ECO:0000313" key="3">
    <source>
        <dbReference type="EMBL" id="KAF6510773.1"/>
    </source>
</evidence>
<evidence type="ECO:0000256" key="1">
    <source>
        <dbReference type="SAM" id="Coils"/>
    </source>
</evidence>
<keyword evidence="6" id="KW-1185">Reference proteome</keyword>
<reference evidence="3 6" key="2">
    <citation type="submission" date="2016-03" db="EMBL/GenBank/DDBJ databases">
        <title>Spore heat resistance.</title>
        <authorList>
            <person name="Boekhorst J."/>
            <person name="Berendsen E.M."/>
            <person name="Wells-Bennik M.H."/>
            <person name="Kuipers O.P."/>
        </authorList>
    </citation>
    <scope>NUCLEOTIDE SEQUENCE [LARGE SCALE GENOMIC DNA]</scope>
    <source>
        <strain evidence="3 6">GS8</strain>
    </source>
</reference>
<dbReference type="Proteomes" id="UP000075424">
    <property type="component" value="Unassembled WGS sequence"/>
</dbReference>